<name>S2E6N6_9ARCH</name>
<comment type="caution">
    <text evidence="1">The sequence shown here is derived from an EMBL/GenBank/DDBJ whole genome shotgun (WGS) entry which is preliminary data.</text>
</comment>
<dbReference type="EMBL" id="AHJG01000220">
    <property type="protein sequence ID" value="EPA05101.1"/>
    <property type="molecule type" value="Genomic_DNA"/>
</dbReference>
<dbReference type="Proteomes" id="UP000014065">
    <property type="component" value="Unassembled WGS sequence"/>
</dbReference>
<sequence length="37" mass="4232">MKITIQAKRNTLTKNNNSDLVNVVLCSLNVRQKFITL</sequence>
<keyword evidence="2" id="KW-1185">Reference proteome</keyword>
<proteinExistence type="predicted"/>
<evidence type="ECO:0000313" key="1">
    <source>
        <dbReference type="EMBL" id="EPA05101.1"/>
    </source>
</evidence>
<accession>S2E6N6</accession>
<organism evidence="1 2">
    <name type="scientific">Candidatus Nitrosarchaeum limnium BG20</name>
    <dbReference type="NCBI Taxonomy" id="859192"/>
    <lineage>
        <taxon>Archaea</taxon>
        <taxon>Nitrososphaerota</taxon>
        <taxon>Nitrososphaeria</taxon>
        <taxon>Nitrosopumilales</taxon>
        <taxon>Nitrosopumilaceae</taxon>
        <taxon>Nitrosarchaeum</taxon>
    </lineage>
</organism>
<reference evidence="1 2" key="1">
    <citation type="journal article" date="2012" name="J. Bacteriol.">
        <title>Genome Sequence of "Candidatus Nitrosoarchaeum limnia" BG20, a Low-Salinity Ammonia-Oxidizing Archaeon from the San Francisco Bay Estuary.</title>
        <authorList>
            <person name="Mosier A.C."/>
            <person name="Allen E.E."/>
            <person name="Kim M."/>
            <person name="Ferriera S."/>
            <person name="Francis C.A."/>
        </authorList>
    </citation>
    <scope>NUCLEOTIDE SEQUENCE [LARGE SCALE GENOMIC DNA]</scope>
    <source>
        <strain evidence="1 2">BG20</strain>
    </source>
</reference>
<protein>
    <submittedName>
        <fullName evidence="1">Uncharacterized protein</fullName>
    </submittedName>
</protein>
<evidence type="ECO:0000313" key="2">
    <source>
        <dbReference type="Proteomes" id="UP000014065"/>
    </source>
</evidence>
<gene>
    <name evidence="1" type="ORF">BG20_I1920</name>
</gene>
<dbReference type="AlphaFoldDB" id="S2E6N6"/>